<dbReference type="GO" id="GO:0004045">
    <property type="term" value="F:peptidyl-tRNA hydrolase activity"/>
    <property type="evidence" value="ECO:0007669"/>
    <property type="project" value="TreeGrafter"/>
</dbReference>
<dbReference type="Pfam" id="PF00472">
    <property type="entry name" value="RF-1"/>
    <property type="match status" value="1"/>
</dbReference>
<dbReference type="GO" id="GO:0070126">
    <property type="term" value="P:mitochondrial translational termination"/>
    <property type="evidence" value="ECO:0007669"/>
    <property type="project" value="TreeGrafter"/>
</dbReference>
<gene>
    <name evidence="3" type="ORF">EDB81DRAFT_881120</name>
</gene>
<dbReference type="PANTHER" id="PTHR11075">
    <property type="entry name" value="PEPTIDE CHAIN RELEASE FACTOR"/>
    <property type="match status" value="1"/>
</dbReference>
<dbReference type="SUPFAM" id="SSF110916">
    <property type="entry name" value="Peptidyl-tRNA hydrolase domain-like"/>
    <property type="match status" value="1"/>
</dbReference>
<dbReference type="GO" id="GO:0016150">
    <property type="term" value="F:translation release factor activity, codon nonspecific"/>
    <property type="evidence" value="ECO:0007669"/>
    <property type="project" value="TreeGrafter"/>
</dbReference>
<feature type="compositionally biased region" description="Basic and acidic residues" evidence="1">
    <location>
        <begin position="157"/>
        <end position="172"/>
    </location>
</feature>
<evidence type="ECO:0000256" key="1">
    <source>
        <dbReference type="SAM" id="MobiDB-lite"/>
    </source>
</evidence>
<dbReference type="OrthoDB" id="270639at2759"/>
<name>A0A9P9FA76_9HYPO</name>
<dbReference type="EMBL" id="JAGMUV010000005">
    <property type="protein sequence ID" value="KAH7156822.1"/>
    <property type="molecule type" value="Genomic_DNA"/>
</dbReference>
<organism evidence="3 4">
    <name type="scientific">Dactylonectria macrodidyma</name>
    <dbReference type="NCBI Taxonomy" id="307937"/>
    <lineage>
        <taxon>Eukaryota</taxon>
        <taxon>Fungi</taxon>
        <taxon>Dikarya</taxon>
        <taxon>Ascomycota</taxon>
        <taxon>Pezizomycotina</taxon>
        <taxon>Sordariomycetes</taxon>
        <taxon>Hypocreomycetidae</taxon>
        <taxon>Hypocreales</taxon>
        <taxon>Nectriaceae</taxon>
        <taxon>Dactylonectria</taxon>
    </lineage>
</organism>
<accession>A0A9P9FA76</accession>
<proteinExistence type="predicted"/>
<dbReference type="InterPro" id="IPR052104">
    <property type="entry name" value="Mito_Release_Factor_mL62"/>
</dbReference>
<feature type="domain" description="Prokaryotic-type class I peptide chain release factors" evidence="2">
    <location>
        <begin position="66"/>
        <end position="186"/>
    </location>
</feature>
<dbReference type="GO" id="GO:0005762">
    <property type="term" value="C:mitochondrial large ribosomal subunit"/>
    <property type="evidence" value="ECO:0007669"/>
    <property type="project" value="TreeGrafter"/>
</dbReference>
<keyword evidence="4" id="KW-1185">Reference proteome</keyword>
<evidence type="ECO:0000259" key="2">
    <source>
        <dbReference type="Pfam" id="PF00472"/>
    </source>
</evidence>
<dbReference type="AlphaFoldDB" id="A0A9P9FA76"/>
<feature type="region of interest" description="Disordered" evidence="1">
    <location>
        <begin position="147"/>
        <end position="194"/>
    </location>
</feature>
<feature type="compositionally biased region" description="Basic residues" evidence="1">
    <location>
        <begin position="173"/>
        <end position="194"/>
    </location>
</feature>
<dbReference type="PANTHER" id="PTHR11075:SF54">
    <property type="entry name" value="LARGE RIBOSOMAL SUBUNIT PROTEIN ML62"/>
    <property type="match status" value="1"/>
</dbReference>
<dbReference type="InterPro" id="IPR000352">
    <property type="entry name" value="Pep_chain_release_fac_I"/>
</dbReference>
<protein>
    <recommendedName>
        <fullName evidence="2">Prokaryotic-type class I peptide chain release factors domain-containing protein</fullName>
    </recommendedName>
</protein>
<comment type="caution">
    <text evidence="3">The sequence shown here is derived from an EMBL/GenBank/DDBJ whole genome shotgun (WGS) entry which is preliminary data.</text>
</comment>
<evidence type="ECO:0000313" key="3">
    <source>
        <dbReference type="EMBL" id="KAH7156822.1"/>
    </source>
</evidence>
<evidence type="ECO:0000313" key="4">
    <source>
        <dbReference type="Proteomes" id="UP000738349"/>
    </source>
</evidence>
<dbReference type="Gene3D" id="3.30.160.20">
    <property type="match status" value="1"/>
</dbReference>
<dbReference type="Proteomes" id="UP000738349">
    <property type="component" value="Unassembled WGS sequence"/>
</dbReference>
<sequence>MTRVLRLQKPPLISFPTAHFSPGSKLSLRFKRYQAFDAELDKDALAEARSWYQSFSPAQLPKGNTTYARSSGPGGQHVNKTETKAITVYPVRELLSMLPQHMHSSLRKSKYYTANSDSLTFQAQTSRSRDANAEDNRKKLVEEVTRIYHEATPAETSEEKKKKHEDIRDKFHNTRVRQKKLNSAKKQSRRGPSD</sequence>
<reference evidence="3" key="1">
    <citation type="journal article" date="2021" name="Nat. Commun.">
        <title>Genetic determinants of endophytism in the Arabidopsis root mycobiome.</title>
        <authorList>
            <person name="Mesny F."/>
            <person name="Miyauchi S."/>
            <person name="Thiergart T."/>
            <person name="Pickel B."/>
            <person name="Atanasova L."/>
            <person name="Karlsson M."/>
            <person name="Huettel B."/>
            <person name="Barry K.W."/>
            <person name="Haridas S."/>
            <person name="Chen C."/>
            <person name="Bauer D."/>
            <person name="Andreopoulos W."/>
            <person name="Pangilinan J."/>
            <person name="LaButti K."/>
            <person name="Riley R."/>
            <person name="Lipzen A."/>
            <person name="Clum A."/>
            <person name="Drula E."/>
            <person name="Henrissat B."/>
            <person name="Kohler A."/>
            <person name="Grigoriev I.V."/>
            <person name="Martin F.M."/>
            <person name="Hacquard S."/>
        </authorList>
    </citation>
    <scope>NUCLEOTIDE SEQUENCE</scope>
    <source>
        <strain evidence="3">MPI-CAGE-AT-0147</strain>
    </source>
</reference>